<keyword evidence="2" id="KW-0805">Transcription regulation</keyword>
<evidence type="ECO:0000313" key="8">
    <source>
        <dbReference type="EMBL" id="KAG2236294.1"/>
    </source>
</evidence>
<feature type="compositionally biased region" description="Acidic residues" evidence="6">
    <location>
        <begin position="24"/>
        <end position="45"/>
    </location>
</feature>
<feature type="region of interest" description="Disordered" evidence="6">
    <location>
        <begin position="1"/>
        <end position="98"/>
    </location>
</feature>
<dbReference type="PANTHER" id="PTHR15741:SF27">
    <property type="entry name" value="TRANSCRIPTION FACTOR AP-4"/>
    <property type="match status" value="1"/>
</dbReference>
<name>A0A8H7SSU6_9FUNG</name>
<reference evidence="8" key="1">
    <citation type="submission" date="2021-01" db="EMBL/GenBank/DDBJ databases">
        <title>Metabolic potential, ecology and presence of endohyphal bacteria is reflected in genomic diversity of Mucoromycotina.</title>
        <authorList>
            <person name="Muszewska A."/>
            <person name="Okrasinska A."/>
            <person name="Steczkiewicz K."/>
            <person name="Drgas O."/>
            <person name="Orlowska M."/>
            <person name="Perlinska-Lenart U."/>
            <person name="Aleksandrzak-Piekarczyk T."/>
            <person name="Szatraj K."/>
            <person name="Zielenkiewicz U."/>
            <person name="Pilsyk S."/>
            <person name="Malc E."/>
            <person name="Mieczkowski P."/>
            <person name="Kruszewska J.S."/>
            <person name="Biernat P."/>
            <person name="Pawlowska J."/>
        </authorList>
    </citation>
    <scope>NUCLEOTIDE SEQUENCE</scope>
    <source>
        <strain evidence="8">WA0000018081</strain>
    </source>
</reference>
<evidence type="ECO:0000256" key="3">
    <source>
        <dbReference type="ARBA" id="ARBA00023125"/>
    </source>
</evidence>
<dbReference type="PANTHER" id="PTHR15741">
    <property type="entry name" value="BASIC HELIX-LOOP-HELIX ZIP TRANSCRIPTION FACTOR"/>
    <property type="match status" value="1"/>
</dbReference>
<dbReference type="AlphaFoldDB" id="A0A8H7SSU6"/>
<keyword evidence="3" id="KW-0238">DNA-binding</keyword>
<feature type="compositionally biased region" description="Low complexity" evidence="6">
    <location>
        <begin position="195"/>
        <end position="206"/>
    </location>
</feature>
<dbReference type="Pfam" id="PF00010">
    <property type="entry name" value="HLH"/>
    <property type="match status" value="1"/>
</dbReference>
<evidence type="ECO:0000256" key="4">
    <source>
        <dbReference type="ARBA" id="ARBA00023163"/>
    </source>
</evidence>
<feature type="region of interest" description="Disordered" evidence="6">
    <location>
        <begin position="187"/>
        <end position="206"/>
    </location>
</feature>
<comment type="subcellular location">
    <subcellularLocation>
        <location evidence="1">Nucleus</location>
    </subcellularLocation>
</comment>
<feature type="compositionally biased region" description="Basic residues" evidence="6">
    <location>
        <begin position="86"/>
        <end position="97"/>
    </location>
</feature>
<evidence type="ECO:0000256" key="1">
    <source>
        <dbReference type="ARBA" id="ARBA00004123"/>
    </source>
</evidence>
<dbReference type="InterPro" id="IPR036638">
    <property type="entry name" value="HLH_DNA-bd_sf"/>
</dbReference>
<keyword evidence="4" id="KW-0804">Transcription</keyword>
<feature type="domain" description="BHLH" evidence="7">
    <location>
        <begin position="123"/>
        <end position="176"/>
    </location>
</feature>
<keyword evidence="9" id="KW-1185">Reference proteome</keyword>
<evidence type="ECO:0000256" key="2">
    <source>
        <dbReference type="ARBA" id="ARBA00023015"/>
    </source>
</evidence>
<keyword evidence="5" id="KW-0539">Nucleus</keyword>
<dbReference type="GO" id="GO:0005634">
    <property type="term" value="C:nucleus"/>
    <property type="evidence" value="ECO:0007669"/>
    <property type="project" value="UniProtKB-SubCell"/>
</dbReference>
<evidence type="ECO:0000313" key="9">
    <source>
        <dbReference type="Proteomes" id="UP000613177"/>
    </source>
</evidence>
<evidence type="ECO:0000259" key="7">
    <source>
        <dbReference type="PROSITE" id="PS50888"/>
    </source>
</evidence>
<dbReference type="Proteomes" id="UP000613177">
    <property type="component" value="Unassembled WGS sequence"/>
</dbReference>
<dbReference type="GO" id="GO:0000978">
    <property type="term" value="F:RNA polymerase II cis-regulatory region sequence-specific DNA binding"/>
    <property type="evidence" value="ECO:0007669"/>
    <property type="project" value="TreeGrafter"/>
</dbReference>
<dbReference type="Gene3D" id="4.10.280.10">
    <property type="entry name" value="Helix-loop-helix DNA-binding domain"/>
    <property type="match status" value="1"/>
</dbReference>
<dbReference type="SUPFAM" id="SSF47459">
    <property type="entry name" value="HLH, helix-loop-helix DNA-binding domain"/>
    <property type="match status" value="1"/>
</dbReference>
<organism evidence="8 9">
    <name type="scientific">Thamnidium elegans</name>
    <dbReference type="NCBI Taxonomy" id="101142"/>
    <lineage>
        <taxon>Eukaryota</taxon>
        <taxon>Fungi</taxon>
        <taxon>Fungi incertae sedis</taxon>
        <taxon>Mucoromycota</taxon>
        <taxon>Mucoromycotina</taxon>
        <taxon>Mucoromycetes</taxon>
        <taxon>Mucorales</taxon>
        <taxon>Mucorineae</taxon>
        <taxon>Mucoraceae</taxon>
        <taxon>Thamnidium</taxon>
    </lineage>
</organism>
<dbReference type="SMART" id="SM00353">
    <property type="entry name" value="HLH"/>
    <property type="match status" value="1"/>
</dbReference>
<accession>A0A8H7SSU6</accession>
<dbReference type="GO" id="GO:0000981">
    <property type="term" value="F:DNA-binding transcription factor activity, RNA polymerase II-specific"/>
    <property type="evidence" value="ECO:0007669"/>
    <property type="project" value="TreeGrafter"/>
</dbReference>
<evidence type="ECO:0000256" key="5">
    <source>
        <dbReference type="ARBA" id="ARBA00023242"/>
    </source>
</evidence>
<dbReference type="PROSITE" id="PS50888">
    <property type="entry name" value="BHLH"/>
    <property type="match status" value="1"/>
</dbReference>
<sequence>MVCATSNNNNNNMIMTQQPKHNIEDDDDFDMDEDTDADSSQDDETSIPSSSSSSTTTSTPTNNQNKRPITQALFLNFTSDLSPQKMNKKKSKPKKQTAYRVNGVNILNRNNLDSKTAIERIQRRRENHNHVERRRRDNINNTIFELSSVVPNAIQPGQKPNKGNILKLSLDYIRDLQAENKALKERLNQPNNNHSPPLSAAALSAPTTPASTIITAMPAVDESFSNNNFQQSPSTPNSPTRFVRNTMFTQQQPQNNTSSVPSSPLHIHMPKEDNTTIIHCSNNLPPPLALPPPHQQQLQNGFSTMSVSSNSSSASSTPILSASNTFYTNTYQQQQQQQPQSSIYIPQPPQLYNNHEVFNTQQPQQHKQQGLRPLLPATAQQTSFLPALRMSGYEKIYAAFGLEHSNYLQPISPC</sequence>
<feature type="compositionally biased region" description="Low complexity" evidence="6">
    <location>
        <begin position="46"/>
        <end position="61"/>
    </location>
</feature>
<evidence type="ECO:0000256" key="6">
    <source>
        <dbReference type="SAM" id="MobiDB-lite"/>
    </source>
</evidence>
<dbReference type="EMBL" id="JAEPRE010000019">
    <property type="protein sequence ID" value="KAG2236294.1"/>
    <property type="molecule type" value="Genomic_DNA"/>
</dbReference>
<protein>
    <recommendedName>
        <fullName evidence="7">BHLH domain-containing protein</fullName>
    </recommendedName>
</protein>
<dbReference type="InterPro" id="IPR011598">
    <property type="entry name" value="bHLH_dom"/>
</dbReference>
<dbReference type="GO" id="GO:0046983">
    <property type="term" value="F:protein dimerization activity"/>
    <property type="evidence" value="ECO:0007669"/>
    <property type="project" value="InterPro"/>
</dbReference>
<gene>
    <name evidence="8" type="ORF">INT48_001357</name>
</gene>
<proteinExistence type="predicted"/>
<comment type="caution">
    <text evidence="8">The sequence shown here is derived from an EMBL/GenBank/DDBJ whole genome shotgun (WGS) entry which is preliminary data.</text>
</comment>
<dbReference type="InterPro" id="IPR052207">
    <property type="entry name" value="Max-like/E-box_TFs"/>
</dbReference>
<dbReference type="CDD" id="cd11387">
    <property type="entry name" value="bHLHzip_USF_MITF"/>
    <property type="match status" value="1"/>
</dbReference>